<evidence type="ECO:0000256" key="5">
    <source>
        <dbReference type="RuleBase" id="RU364032"/>
    </source>
</evidence>
<dbReference type="InterPro" id="IPR035367">
    <property type="entry name" value="Nrap_D2"/>
</dbReference>
<gene>
    <name evidence="13" type="ORF">PAXINDRAFT_171030</name>
</gene>
<reference evidence="14" key="2">
    <citation type="submission" date="2015-01" db="EMBL/GenBank/DDBJ databases">
        <title>Evolutionary Origins and Diversification of the Mycorrhizal Mutualists.</title>
        <authorList>
            <consortium name="DOE Joint Genome Institute"/>
            <consortium name="Mycorrhizal Genomics Consortium"/>
            <person name="Kohler A."/>
            <person name="Kuo A."/>
            <person name="Nagy L.G."/>
            <person name="Floudas D."/>
            <person name="Copeland A."/>
            <person name="Barry K.W."/>
            <person name="Cichocki N."/>
            <person name="Veneault-Fourrey C."/>
            <person name="LaButti K."/>
            <person name="Lindquist E.A."/>
            <person name="Lipzen A."/>
            <person name="Lundell T."/>
            <person name="Morin E."/>
            <person name="Murat C."/>
            <person name="Riley R."/>
            <person name="Ohm R."/>
            <person name="Sun H."/>
            <person name="Tunlid A."/>
            <person name="Henrissat B."/>
            <person name="Grigoriev I.V."/>
            <person name="Hibbett D.S."/>
            <person name="Martin F."/>
        </authorList>
    </citation>
    <scope>NUCLEOTIDE SEQUENCE [LARGE SCALE GENOMIC DNA]</scope>
    <source>
        <strain evidence="14">ATCC 200175</strain>
    </source>
</reference>
<dbReference type="GO" id="GO:0006364">
    <property type="term" value="P:rRNA processing"/>
    <property type="evidence" value="ECO:0007669"/>
    <property type="project" value="UniProtKB-KW"/>
</dbReference>
<comment type="similarity">
    <text evidence="2 5">Belongs to the NRAP family.</text>
</comment>
<evidence type="ECO:0000313" key="13">
    <source>
        <dbReference type="EMBL" id="KIJ12718.1"/>
    </source>
</evidence>
<evidence type="ECO:0000256" key="2">
    <source>
        <dbReference type="ARBA" id="ARBA00006674"/>
    </source>
</evidence>
<dbReference type="InterPro" id="IPR035368">
    <property type="entry name" value="Nrap_D3"/>
</dbReference>
<name>A0A0C9TQI3_PAXIN</name>
<evidence type="ECO:0000259" key="10">
    <source>
        <dbReference type="Pfam" id="PF17405"/>
    </source>
</evidence>
<dbReference type="Gene3D" id="3.30.70.3030">
    <property type="match status" value="1"/>
</dbReference>
<comment type="subcellular location">
    <subcellularLocation>
        <location evidence="1 5">Nucleus</location>
        <location evidence="1 5">Nucleolus</location>
    </subcellularLocation>
</comment>
<accession>A0A0C9TQI3</accession>
<keyword evidence="4 5" id="KW-0539">Nucleus</keyword>
<dbReference type="HOGENOM" id="CLU_003502_1_0_1"/>
<dbReference type="GO" id="GO:0034456">
    <property type="term" value="C:UTP-C complex"/>
    <property type="evidence" value="ECO:0007669"/>
    <property type="project" value="TreeGrafter"/>
</dbReference>
<dbReference type="GO" id="GO:0032545">
    <property type="term" value="C:CURI complex"/>
    <property type="evidence" value="ECO:0007669"/>
    <property type="project" value="TreeGrafter"/>
</dbReference>
<keyword evidence="5" id="KW-0687">Ribonucleoprotein</keyword>
<keyword evidence="5" id="KW-0698">rRNA processing</keyword>
<feature type="domain" description="Nrap protein" evidence="10">
    <location>
        <begin position="669"/>
        <end position="883"/>
    </location>
</feature>
<dbReference type="PANTHER" id="PTHR17972">
    <property type="entry name" value="NUCLEOLAR RNA-ASSOCIATED PROTEIN"/>
    <property type="match status" value="1"/>
</dbReference>
<feature type="domain" description="Nrap protein" evidence="9">
    <location>
        <begin position="489"/>
        <end position="642"/>
    </location>
</feature>
<evidence type="ECO:0000313" key="14">
    <source>
        <dbReference type="Proteomes" id="UP000053647"/>
    </source>
</evidence>
<dbReference type="Pfam" id="PF17404">
    <property type="entry name" value="Nrap_D3"/>
    <property type="match status" value="1"/>
</dbReference>
<dbReference type="InterPro" id="IPR035082">
    <property type="entry name" value="Nrap_D1"/>
</dbReference>
<dbReference type="Pfam" id="PF03813">
    <property type="entry name" value="Nrap"/>
    <property type="match status" value="1"/>
</dbReference>
<organism evidence="13 14">
    <name type="scientific">Paxillus involutus ATCC 200175</name>
    <dbReference type="NCBI Taxonomy" id="664439"/>
    <lineage>
        <taxon>Eukaryota</taxon>
        <taxon>Fungi</taxon>
        <taxon>Dikarya</taxon>
        <taxon>Basidiomycota</taxon>
        <taxon>Agaricomycotina</taxon>
        <taxon>Agaricomycetes</taxon>
        <taxon>Agaricomycetidae</taxon>
        <taxon>Boletales</taxon>
        <taxon>Paxilineae</taxon>
        <taxon>Paxillaceae</taxon>
        <taxon>Paxillus</taxon>
    </lineage>
</organism>
<dbReference type="PANTHER" id="PTHR17972:SF0">
    <property type="entry name" value="NUCLEOLAR PROTEIN 6"/>
    <property type="match status" value="1"/>
</dbReference>
<keyword evidence="3 5" id="KW-0694">RNA-binding</keyword>
<keyword evidence="5" id="KW-0690">Ribosome biogenesis</keyword>
<feature type="domain" description="Nrap protein" evidence="8">
    <location>
        <begin position="322"/>
        <end position="481"/>
    </location>
</feature>
<dbReference type="Pfam" id="PF17403">
    <property type="entry name" value="Nrap_D2"/>
    <property type="match status" value="1"/>
</dbReference>
<feature type="domain" description="Nrap protein" evidence="11">
    <location>
        <begin position="885"/>
        <end position="1039"/>
    </location>
</feature>
<evidence type="ECO:0000259" key="7">
    <source>
        <dbReference type="Pfam" id="PF03813"/>
    </source>
</evidence>
<dbReference type="Proteomes" id="UP000053647">
    <property type="component" value="Unassembled WGS sequence"/>
</dbReference>
<feature type="region of interest" description="Disordered" evidence="6">
    <location>
        <begin position="1"/>
        <end position="30"/>
    </location>
</feature>
<dbReference type="GO" id="GO:0003723">
    <property type="term" value="F:RNA binding"/>
    <property type="evidence" value="ECO:0007669"/>
    <property type="project" value="UniProtKB-KW"/>
</dbReference>
<dbReference type="Pfam" id="PF17405">
    <property type="entry name" value="Nrap_D4"/>
    <property type="match status" value="1"/>
</dbReference>
<evidence type="ECO:0000259" key="9">
    <source>
        <dbReference type="Pfam" id="PF17404"/>
    </source>
</evidence>
<dbReference type="EMBL" id="KN819360">
    <property type="protein sequence ID" value="KIJ12718.1"/>
    <property type="molecule type" value="Genomic_DNA"/>
</dbReference>
<dbReference type="InterPro" id="IPR035369">
    <property type="entry name" value="Nrap_D4"/>
</dbReference>
<dbReference type="AlphaFoldDB" id="A0A0C9TQI3"/>
<dbReference type="InterPro" id="IPR005554">
    <property type="entry name" value="NOL6/Upt22"/>
</dbReference>
<dbReference type="OrthoDB" id="10251401at2759"/>
<evidence type="ECO:0000259" key="11">
    <source>
        <dbReference type="Pfam" id="PF17406"/>
    </source>
</evidence>
<dbReference type="GO" id="GO:0006409">
    <property type="term" value="P:tRNA export from nucleus"/>
    <property type="evidence" value="ECO:0007669"/>
    <property type="project" value="TreeGrafter"/>
</dbReference>
<keyword evidence="14" id="KW-1185">Reference proteome</keyword>
<proteinExistence type="inferred from homology"/>
<feature type="domain" description="Nrap protein" evidence="7">
    <location>
        <begin position="175"/>
        <end position="310"/>
    </location>
</feature>
<evidence type="ECO:0000256" key="1">
    <source>
        <dbReference type="ARBA" id="ARBA00004604"/>
    </source>
</evidence>
<evidence type="ECO:0000259" key="12">
    <source>
        <dbReference type="Pfam" id="PF17407"/>
    </source>
</evidence>
<evidence type="ECO:0000259" key="8">
    <source>
        <dbReference type="Pfam" id="PF17403"/>
    </source>
</evidence>
<dbReference type="InterPro" id="IPR035370">
    <property type="entry name" value="Nrap_D5"/>
</dbReference>
<sequence length="1185" mass="131346">MAGDLKRKREKAVAQQAVEVTDHSSAAEDGDAMQDIVEGDTVAFAHTHIKKPPTGEELRAMKDAADLYQSSSFKLQMDALLPNVRPKESRKAPLERFLLTLRSHLLALPSIRSQNPIVAARALSKKGVSVPFAFPHPTQETKWTVSFEPPSDLNVVGSWANQTNVKKKDGGYFGVDLTVEMPSSLFQEKDYLDARYFHKRSYYLAVIAQSISTSLQVDTFYGAALGDPRLTVLVLRPRRESEHDFFNSHAEVRIIPVLPPSHPIPLNRLSPSHSNVRIRSQSQLLPSSSPSPTPIYNTALLLSTFPKLSLLSTNALVKYSPAFSDAHALLRIWANQRGYGEGSMCVHGFEGKGAWWAAVLGVIINGEDPAAGRTGKAGARRPIGKGLSSYQLFRASLDLLAKRDFGNAPAFVKPANRHMFPPDEYASRHSAVFVDVTSTLNLLVDVPLTSLDMLRYDAQQTLEQLINCVSTDDVFADIFLKDQTHLSKRCDAIIRVDLLRVSKHGSAVDFMEYGTSDNALLSAVSRVLRCGLGDRIRAIAIFHPSSSVRSISEISGSRIAAVHIGLIYEPENALRLVDHGPPAGEQETESAKEFRQLWGDKAELRRFKDGRIIESVVWEVNTSDERAHIPASIVRHLLHLHFGIPVADIQTIQTPFDAKLRIRDDVSRLYQTSGSVGGFKAALSAFDGMVRNLKALDDKLPLALLNVSAMSEHLRYTSPFSPFPIPLSSSLALPTPLRYLPQIPIILEFEKSSKWPDDLRAIQNIKLAFFETIATALVASTPGLRASVYIGDPRGSGIQDHASLEILTTEGWAFSARIWHDREATVLERLITSPKTPIQPLPLAPSSSPTTKDQREARHALDVYTRRFIHAPRHHRAITDLSHRYAAYPGTVRLVKRWIASHWLLGIHITEEAVEIICARPFVGASTMLPETAASVPRSKERGFALVLEFLKEWKPEDPLFVPMYEDSGSLTKPSVVAVSSKSGVWTISTSQDKSGRMWTSSGPDAVAAHRLRALAEEACKILQAADADPYDVKRLFSHAIDDYDVLIELHPAVLPRYHQNVDADPAVWSKDRLGHSVDREAMSRPGFDPARMLFDDLEAMYSDTLKFFFDIYGGHRIGAIWLPSVSGARPFRTLGGFSSMPTPKEEKKKGKEKDTVVLNQQSVLDEIERLGTGFIKKIILRGQS</sequence>
<dbReference type="InterPro" id="IPR035371">
    <property type="entry name" value="Nrap_D6"/>
</dbReference>
<dbReference type="Pfam" id="PF17407">
    <property type="entry name" value="Nrap_D6"/>
    <property type="match status" value="1"/>
</dbReference>
<protein>
    <recommendedName>
        <fullName evidence="5">U3 small nucleolar RNA-associated protein 22</fullName>
    </recommendedName>
</protein>
<feature type="domain" description="Nrap protein" evidence="12">
    <location>
        <begin position="1042"/>
        <end position="1179"/>
    </location>
</feature>
<reference evidence="13 14" key="1">
    <citation type="submission" date="2014-06" db="EMBL/GenBank/DDBJ databases">
        <authorList>
            <consortium name="DOE Joint Genome Institute"/>
            <person name="Kuo A."/>
            <person name="Kohler A."/>
            <person name="Nagy L.G."/>
            <person name="Floudas D."/>
            <person name="Copeland A."/>
            <person name="Barry K.W."/>
            <person name="Cichocki N."/>
            <person name="Veneault-Fourrey C."/>
            <person name="LaButti K."/>
            <person name="Lindquist E.A."/>
            <person name="Lipzen A."/>
            <person name="Lundell T."/>
            <person name="Morin E."/>
            <person name="Murat C."/>
            <person name="Sun H."/>
            <person name="Tunlid A."/>
            <person name="Henrissat B."/>
            <person name="Grigoriev I.V."/>
            <person name="Hibbett D.S."/>
            <person name="Martin F."/>
            <person name="Nordberg H.P."/>
            <person name="Cantor M.N."/>
            <person name="Hua S.X."/>
        </authorList>
    </citation>
    <scope>NUCLEOTIDE SEQUENCE [LARGE SCALE GENOMIC DNA]</scope>
    <source>
        <strain evidence="13 14">ATCC 200175</strain>
    </source>
</reference>
<evidence type="ECO:0000256" key="3">
    <source>
        <dbReference type="ARBA" id="ARBA00022884"/>
    </source>
</evidence>
<dbReference type="Pfam" id="PF17406">
    <property type="entry name" value="Nrap_D5"/>
    <property type="match status" value="1"/>
</dbReference>
<dbReference type="Gene3D" id="1.10.1410.10">
    <property type="match status" value="2"/>
</dbReference>
<dbReference type="GO" id="GO:0032040">
    <property type="term" value="C:small-subunit processome"/>
    <property type="evidence" value="ECO:0007669"/>
    <property type="project" value="TreeGrafter"/>
</dbReference>
<evidence type="ECO:0000256" key="4">
    <source>
        <dbReference type="ARBA" id="ARBA00023242"/>
    </source>
</evidence>
<evidence type="ECO:0000256" key="6">
    <source>
        <dbReference type="SAM" id="MobiDB-lite"/>
    </source>
</evidence>